<evidence type="ECO:0000256" key="1">
    <source>
        <dbReference type="ARBA" id="ARBA00022722"/>
    </source>
</evidence>
<dbReference type="PROSITE" id="PS50137">
    <property type="entry name" value="DS_RBD"/>
    <property type="match status" value="1"/>
</dbReference>
<dbReference type="GO" id="GO:0005654">
    <property type="term" value="C:nucleoplasm"/>
    <property type="evidence" value="ECO:0007669"/>
    <property type="project" value="TreeGrafter"/>
</dbReference>
<dbReference type="EMBL" id="MU865914">
    <property type="protein sequence ID" value="KAK4455588.1"/>
    <property type="molecule type" value="Genomic_DNA"/>
</dbReference>
<feature type="domain" description="RNase III" evidence="8">
    <location>
        <begin position="129"/>
        <end position="248"/>
    </location>
</feature>
<keyword evidence="1" id="KW-0540">Nuclease</keyword>
<dbReference type="PROSITE" id="PS00517">
    <property type="entry name" value="RNASE_3_1"/>
    <property type="match status" value="1"/>
</dbReference>
<dbReference type="SMART" id="SM00358">
    <property type="entry name" value="DSRM"/>
    <property type="match status" value="1"/>
</dbReference>
<dbReference type="GO" id="GO:0034475">
    <property type="term" value="P:U4 snRNA 3'-end processing"/>
    <property type="evidence" value="ECO:0007669"/>
    <property type="project" value="TreeGrafter"/>
</dbReference>
<keyword evidence="10" id="KW-1185">Reference proteome</keyword>
<dbReference type="GO" id="GO:0004525">
    <property type="term" value="F:ribonuclease III activity"/>
    <property type="evidence" value="ECO:0007669"/>
    <property type="project" value="InterPro"/>
</dbReference>
<evidence type="ECO:0000256" key="6">
    <source>
        <dbReference type="SAM" id="MobiDB-lite"/>
    </source>
</evidence>
<evidence type="ECO:0000259" key="8">
    <source>
        <dbReference type="PROSITE" id="PS50142"/>
    </source>
</evidence>
<protein>
    <submittedName>
        <fullName evidence="9">Ribonuclease III</fullName>
    </submittedName>
</protein>
<evidence type="ECO:0000256" key="4">
    <source>
        <dbReference type="ARBA" id="ARBA00022884"/>
    </source>
</evidence>
<feature type="domain" description="DRBM" evidence="7">
    <location>
        <begin position="286"/>
        <end position="356"/>
    </location>
</feature>
<dbReference type="Gene3D" id="3.30.160.20">
    <property type="match status" value="1"/>
</dbReference>
<dbReference type="SUPFAM" id="SSF54768">
    <property type="entry name" value="dsRNA-binding domain-like"/>
    <property type="match status" value="1"/>
</dbReference>
<evidence type="ECO:0000256" key="3">
    <source>
        <dbReference type="ARBA" id="ARBA00022801"/>
    </source>
</evidence>
<evidence type="ECO:0000313" key="10">
    <source>
        <dbReference type="Proteomes" id="UP001321760"/>
    </source>
</evidence>
<dbReference type="GO" id="GO:0003723">
    <property type="term" value="F:RNA binding"/>
    <property type="evidence" value="ECO:0007669"/>
    <property type="project" value="UniProtKB-UniRule"/>
</dbReference>
<accession>A0AAV9H582</accession>
<dbReference type="AlphaFoldDB" id="A0AAV9H582"/>
<dbReference type="Pfam" id="PF00035">
    <property type="entry name" value="dsrm"/>
    <property type="match status" value="1"/>
</dbReference>
<evidence type="ECO:0000259" key="7">
    <source>
        <dbReference type="PROSITE" id="PS50137"/>
    </source>
</evidence>
<organism evidence="9 10">
    <name type="scientific">Podospora aff. communis PSN243</name>
    <dbReference type="NCBI Taxonomy" id="3040156"/>
    <lineage>
        <taxon>Eukaryota</taxon>
        <taxon>Fungi</taxon>
        <taxon>Dikarya</taxon>
        <taxon>Ascomycota</taxon>
        <taxon>Pezizomycotina</taxon>
        <taxon>Sordariomycetes</taxon>
        <taxon>Sordariomycetidae</taxon>
        <taxon>Sordariales</taxon>
        <taxon>Podosporaceae</taxon>
        <taxon>Podospora</taxon>
    </lineage>
</organism>
<dbReference type="SMART" id="SM00535">
    <property type="entry name" value="RIBOc"/>
    <property type="match status" value="1"/>
</dbReference>
<keyword evidence="4 5" id="KW-0694">RNA-binding</keyword>
<reference evidence="9" key="2">
    <citation type="submission" date="2023-05" db="EMBL/GenBank/DDBJ databases">
        <authorList>
            <consortium name="Lawrence Berkeley National Laboratory"/>
            <person name="Steindorff A."/>
            <person name="Hensen N."/>
            <person name="Bonometti L."/>
            <person name="Westerberg I."/>
            <person name="Brannstrom I.O."/>
            <person name="Guillou S."/>
            <person name="Cros-Aarteil S."/>
            <person name="Calhoun S."/>
            <person name="Haridas S."/>
            <person name="Kuo A."/>
            <person name="Mondo S."/>
            <person name="Pangilinan J."/>
            <person name="Riley R."/>
            <person name="Labutti K."/>
            <person name="Andreopoulos B."/>
            <person name="Lipzen A."/>
            <person name="Chen C."/>
            <person name="Yanf M."/>
            <person name="Daum C."/>
            <person name="Ng V."/>
            <person name="Clum A."/>
            <person name="Ohm R."/>
            <person name="Martin F."/>
            <person name="Silar P."/>
            <person name="Natvig D."/>
            <person name="Lalanne C."/>
            <person name="Gautier V."/>
            <person name="Ament-Velasquez S.L."/>
            <person name="Kruys A."/>
            <person name="Hutchinson M.I."/>
            <person name="Powell A.J."/>
            <person name="Barry K."/>
            <person name="Miller A.N."/>
            <person name="Grigoriev I.V."/>
            <person name="Debuchy R."/>
            <person name="Gladieux P."/>
            <person name="Thoren M.H."/>
            <person name="Johannesson H."/>
        </authorList>
    </citation>
    <scope>NUCLEOTIDE SEQUENCE</scope>
    <source>
        <strain evidence="9">PSN243</strain>
    </source>
</reference>
<dbReference type="InterPro" id="IPR000999">
    <property type="entry name" value="RNase_III_dom"/>
</dbReference>
<dbReference type="PANTHER" id="PTHR11207:SF0">
    <property type="entry name" value="RIBONUCLEASE 3"/>
    <property type="match status" value="1"/>
</dbReference>
<dbReference type="Pfam" id="PF00636">
    <property type="entry name" value="Ribonuclease_3"/>
    <property type="match status" value="1"/>
</dbReference>
<dbReference type="SUPFAM" id="SSF69065">
    <property type="entry name" value="RNase III domain-like"/>
    <property type="match status" value="1"/>
</dbReference>
<dbReference type="PROSITE" id="PS50142">
    <property type="entry name" value="RNASE_3_2"/>
    <property type="match status" value="1"/>
</dbReference>
<evidence type="ECO:0000256" key="5">
    <source>
        <dbReference type="PROSITE-ProRule" id="PRU00266"/>
    </source>
</evidence>
<gene>
    <name evidence="9" type="ORF">QBC34DRAFT_390338</name>
</gene>
<evidence type="ECO:0000256" key="2">
    <source>
        <dbReference type="ARBA" id="ARBA00022759"/>
    </source>
</evidence>
<name>A0AAV9H582_9PEZI</name>
<comment type="caution">
    <text evidence="9">The sequence shown here is derived from an EMBL/GenBank/DDBJ whole genome shotgun (WGS) entry which is preliminary data.</text>
</comment>
<dbReference type="PANTHER" id="PTHR11207">
    <property type="entry name" value="RIBONUCLEASE III"/>
    <property type="match status" value="1"/>
</dbReference>
<dbReference type="CDD" id="cd00593">
    <property type="entry name" value="RIBOc"/>
    <property type="match status" value="1"/>
</dbReference>
<dbReference type="InterPro" id="IPR014720">
    <property type="entry name" value="dsRBD_dom"/>
</dbReference>
<dbReference type="Gene3D" id="1.10.1520.10">
    <property type="entry name" value="Ribonuclease III domain"/>
    <property type="match status" value="1"/>
</dbReference>
<reference evidence="9" key="1">
    <citation type="journal article" date="2023" name="Mol. Phylogenet. Evol.">
        <title>Genome-scale phylogeny and comparative genomics of the fungal order Sordariales.</title>
        <authorList>
            <person name="Hensen N."/>
            <person name="Bonometti L."/>
            <person name="Westerberg I."/>
            <person name="Brannstrom I.O."/>
            <person name="Guillou S."/>
            <person name="Cros-Aarteil S."/>
            <person name="Calhoun S."/>
            <person name="Haridas S."/>
            <person name="Kuo A."/>
            <person name="Mondo S."/>
            <person name="Pangilinan J."/>
            <person name="Riley R."/>
            <person name="LaButti K."/>
            <person name="Andreopoulos B."/>
            <person name="Lipzen A."/>
            <person name="Chen C."/>
            <person name="Yan M."/>
            <person name="Daum C."/>
            <person name="Ng V."/>
            <person name="Clum A."/>
            <person name="Steindorff A."/>
            <person name="Ohm R.A."/>
            <person name="Martin F."/>
            <person name="Silar P."/>
            <person name="Natvig D.O."/>
            <person name="Lalanne C."/>
            <person name="Gautier V."/>
            <person name="Ament-Velasquez S.L."/>
            <person name="Kruys A."/>
            <person name="Hutchinson M.I."/>
            <person name="Powell A.J."/>
            <person name="Barry K."/>
            <person name="Miller A.N."/>
            <person name="Grigoriev I.V."/>
            <person name="Debuchy R."/>
            <person name="Gladieux P."/>
            <person name="Hiltunen Thoren M."/>
            <person name="Johannesson H."/>
        </authorList>
    </citation>
    <scope>NUCLEOTIDE SEQUENCE</scope>
    <source>
        <strain evidence="9">PSN243</strain>
    </source>
</reference>
<keyword evidence="2" id="KW-0255">Endonuclease</keyword>
<dbReference type="Proteomes" id="UP001321760">
    <property type="component" value="Unassembled WGS sequence"/>
</dbReference>
<proteinExistence type="predicted"/>
<keyword evidence="3" id="KW-0378">Hydrolase</keyword>
<dbReference type="GO" id="GO:0006369">
    <property type="term" value="P:termination of RNA polymerase II transcription"/>
    <property type="evidence" value="ECO:0007669"/>
    <property type="project" value="TreeGrafter"/>
</dbReference>
<sequence>MGKRTHQDSPEGASASSKRIKSDGKESSTSDESALALILESSDELIDCLRCLKEGSQRGGQSASAKENLSLLSRKLLPSFQKLGQSAQIPTPTRLETEPSMQVPHPGFVTKWSSADISTTKPPLPAILDPEIENAALTHRGRNESSVNYERLEWLGDAYLEVIATALIHQTFPRHQAGRVAQLRELLVRNLTLSTFTTAYGLDHRAKLPEEFNAGGRFNGTTASAKMRTKALGDLFEAYVGAVILSDPKDGVQRAADWLKVLWAPTIEKHIQEEGKQAPVPADQVNPKSKLEALVGAKGIKIEYQDRPSQKKDRDSNLPLFVVACVFHGYGETKELGYGTALGKKEAGQKAAQQALLNKKALQPYIKKKEEFLAARKAQAALAAENGEESVAGSAA</sequence>
<evidence type="ECO:0000313" key="9">
    <source>
        <dbReference type="EMBL" id="KAK4455588.1"/>
    </source>
</evidence>
<dbReference type="InterPro" id="IPR036389">
    <property type="entry name" value="RNase_III_sf"/>
</dbReference>
<feature type="region of interest" description="Disordered" evidence="6">
    <location>
        <begin position="1"/>
        <end position="34"/>
    </location>
</feature>
<dbReference type="GO" id="GO:0006364">
    <property type="term" value="P:rRNA processing"/>
    <property type="evidence" value="ECO:0007669"/>
    <property type="project" value="TreeGrafter"/>
</dbReference>